<dbReference type="PROSITE" id="PS00041">
    <property type="entry name" value="HTH_ARAC_FAMILY_1"/>
    <property type="match status" value="1"/>
</dbReference>
<dbReference type="RefSeq" id="WP_378134142.1">
    <property type="nucleotide sequence ID" value="NZ_JBHSMI010000025.1"/>
</dbReference>
<keyword evidence="6" id="KW-0238">DNA-binding</keyword>
<proteinExistence type="predicted"/>
<dbReference type="CDD" id="cd17536">
    <property type="entry name" value="REC_YesN-like"/>
    <property type="match status" value="1"/>
</dbReference>
<dbReference type="Gene3D" id="1.10.10.60">
    <property type="entry name" value="Homeodomain-like"/>
    <property type="match status" value="2"/>
</dbReference>
<reference evidence="12" key="1">
    <citation type="journal article" date="2019" name="Int. J. Syst. Evol. Microbiol.">
        <title>The Global Catalogue of Microorganisms (GCM) 10K type strain sequencing project: providing services to taxonomists for standard genome sequencing and annotation.</title>
        <authorList>
            <consortium name="The Broad Institute Genomics Platform"/>
            <consortium name="The Broad Institute Genome Sequencing Center for Infectious Disease"/>
            <person name="Wu L."/>
            <person name="Ma J."/>
        </authorList>
    </citation>
    <scope>NUCLEOTIDE SEQUENCE [LARGE SCALE GENOMIC DNA]</scope>
    <source>
        <strain evidence="12">CGMCC 1.18575</strain>
    </source>
</reference>
<evidence type="ECO:0000259" key="9">
    <source>
        <dbReference type="PROSITE" id="PS01124"/>
    </source>
</evidence>
<protein>
    <submittedName>
        <fullName evidence="11">Response regulator</fullName>
    </submittedName>
</protein>
<sequence length="420" mass="47264">MLKALIVDDEYLVRTGIRETIDWADYGVEIIGDASNGLEGLDLALLHRPDIIVTDVRMPYMNGLEFLEKIKEHNLHCGVIVLSGYDEFQYAQEALRHGASNYLLKPVNIEELADAVVKVGMLTIAKETDRMQFQKLKEEENAISSQFWLDLFYGRISDPETIREKYDWLQISIPPEDKLVVSVISVFPDALTATDLADSSKWSAIEQRIRQVANDHRLLAVAVSRSAATEWTLILDLNSKSPPSDIVSTMYAFGHALVEELKGCSGLQATAGFSVASDPYAGIYAAVVKSREAARKSISGLGGVLFDSEEEKTGARREVRDALAYIRLHYADNITADRVAEQVHVSATHLMHLFRKDLNKTFYECLTEYRIDEAKRLLRHSSYRVYEVGLKVGFGDSKYFSQIFRKMTGMSPSEYAKNQT</sequence>
<dbReference type="SUPFAM" id="SSF46689">
    <property type="entry name" value="Homeodomain-like"/>
    <property type="match status" value="2"/>
</dbReference>
<dbReference type="PROSITE" id="PS50110">
    <property type="entry name" value="RESPONSE_REGULATORY"/>
    <property type="match status" value="1"/>
</dbReference>
<keyword evidence="7" id="KW-0804">Transcription</keyword>
<dbReference type="SUPFAM" id="SSF52172">
    <property type="entry name" value="CheY-like"/>
    <property type="match status" value="1"/>
</dbReference>
<evidence type="ECO:0000256" key="1">
    <source>
        <dbReference type="ARBA" id="ARBA00004496"/>
    </source>
</evidence>
<keyword evidence="2" id="KW-0963">Cytoplasm</keyword>
<evidence type="ECO:0000256" key="2">
    <source>
        <dbReference type="ARBA" id="ARBA00022490"/>
    </source>
</evidence>
<evidence type="ECO:0000256" key="6">
    <source>
        <dbReference type="ARBA" id="ARBA00023125"/>
    </source>
</evidence>
<dbReference type="InterPro" id="IPR018060">
    <property type="entry name" value="HTH_AraC"/>
</dbReference>
<dbReference type="SMART" id="SM00448">
    <property type="entry name" value="REC"/>
    <property type="match status" value="1"/>
</dbReference>
<dbReference type="InterPro" id="IPR011006">
    <property type="entry name" value="CheY-like_superfamily"/>
</dbReference>
<keyword evidence="4" id="KW-0902">Two-component regulatory system</keyword>
<dbReference type="SMART" id="SM00342">
    <property type="entry name" value="HTH_ARAC"/>
    <property type="match status" value="1"/>
</dbReference>
<comment type="subcellular location">
    <subcellularLocation>
        <location evidence="1">Cytoplasm</location>
    </subcellularLocation>
</comment>
<keyword evidence="3 8" id="KW-0597">Phosphoprotein</keyword>
<evidence type="ECO:0000256" key="3">
    <source>
        <dbReference type="ARBA" id="ARBA00022553"/>
    </source>
</evidence>
<evidence type="ECO:0000313" key="11">
    <source>
        <dbReference type="EMBL" id="MFC5404144.1"/>
    </source>
</evidence>
<feature type="domain" description="HTH araC/xylS-type" evidence="9">
    <location>
        <begin position="320"/>
        <end position="418"/>
    </location>
</feature>
<evidence type="ECO:0000256" key="7">
    <source>
        <dbReference type="ARBA" id="ARBA00023163"/>
    </source>
</evidence>
<dbReference type="PANTHER" id="PTHR42713:SF3">
    <property type="entry name" value="TRANSCRIPTIONAL REGULATORY PROTEIN HPTR"/>
    <property type="match status" value="1"/>
</dbReference>
<dbReference type="Proteomes" id="UP001596113">
    <property type="component" value="Unassembled WGS sequence"/>
</dbReference>
<dbReference type="PROSITE" id="PS01124">
    <property type="entry name" value="HTH_ARAC_FAMILY_2"/>
    <property type="match status" value="1"/>
</dbReference>
<evidence type="ECO:0000259" key="10">
    <source>
        <dbReference type="PROSITE" id="PS50110"/>
    </source>
</evidence>
<dbReference type="PRINTS" id="PR00032">
    <property type="entry name" value="HTHARAC"/>
</dbReference>
<evidence type="ECO:0000313" key="12">
    <source>
        <dbReference type="Proteomes" id="UP001596113"/>
    </source>
</evidence>
<dbReference type="Gene3D" id="3.40.50.2300">
    <property type="match status" value="1"/>
</dbReference>
<dbReference type="InterPro" id="IPR001789">
    <property type="entry name" value="Sig_transdc_resp-reg_receiver"/>
</dbReference>
<name>A0ABW0HSQ4_9BACL</name>
<feature type="domain" description="Response regulatory" evidence="10">
    <location>
        <begin position="3"/>
        <end position="120"/>
    </location>
</feature>
<evidence type="ECO:0000256" key="4">
    <source>
        <dbReference type="ARBA" id="ARBA00023012"/>
    </source>
</evidence>
<dbReference type="InterPro" id="IPR018062">
    <property type="entry name" value="HTH_AraC-typ_CS"/>
</dbReference>
<dbReference type="PANTHER" id="PTHR42713">
    <property type="entry name" value="HISTIDINE KINASE-RELATED"/>
    <property type="match status" value="1"/>
</dbReference>
<dbReference type="InterPro" id="IPR051552">
    <property type="entry name" value="HptR"/>
</dbReference>
<dbReference type="InterPro" id="IPR020449">
    <property type="entry name" value="Tscrpt_reg_AraC-type_HTH"/>
</dbReference>
<dbReference type="Pfam" id="PF12833">
    <property type="entry name" value="HTH_18"/>
    <property type="match status" value="1"/>
</dbReference>
<evidence type="ECO:0000256" key="5">
    <source>
        <dbReference type="ARBA" id="ARBA00023015"/>
    </source>
</evidence>
<accession>A0ABW0HSQ4</accession>
<dbReference type="Pfam" id="PF00072">
    <property type="entry name" value="Response_reg"/>
    <property type="match status" value="1"/>
</dbReference>
<dbReference type="InterPro" id="IPR009057">
    <property type="entry name" value="Homeodomain-like_sf"/>
</dbReference>
<dbReference type="EMBL" id="JBHSMI010000025">
    <property type="protein sequence ID" value="MFC5404144.1"/>
    <property type="molecule type" value="Genomic_DNA"/>
</dbReference>
<comment type="caution">
    <text evidence="11">The sequence shown here is derived from an EMBL/GenBank/DDBJ whole genome shotgun (WGS) entry which is preliminary data.</text>
</comment>
<evidence type="ECO:0000256" key="8">
    <source>
        <dbReference type="PROSITE-ProRule" id="PRU00169"/>
    </source>
</evidence>
<gene>
    <name evidence="11" type="ORF">ACFPOF_15475</name>
</gene>
<keyword evidence="12" id="KW-1185">Reference proteome</keyword>
<feature type="modified residue" description="4-aspartylphosphate" evidence="8">
    <location>
        <position position="55"/>
    </location>
</feature>
<organism evidence="11 12">
    <name type="scientific">Cohnella soli</name>
    <dbReference type="NCBI Taxonomy" id="425005"/>
    <lineage>
        <taxon>Bacteria</taxon>
        <taxon>Bacillati</taxon>
        <taxon>Bacillota</taxon>
        <taxon>Bacilli</taxon>
        <taxon>Bacillales</taxon>
        <taxon>Paenibacillaceae</taxon>
        <taxon>Cohnella</taxon>
    </lineage>
</organism>
<keyword evidence="5" id="KW-0805">Transcription regulation</keyword>